<comment type="caution">
    <text evidence="2">The sequence shown here is derived from an EMBL/GenBank/DDBJ whole genome shotgun (WGS) entry which is preliminary data.</text>
</comment>
<evidence type="ECO:0000313" key="3">
    <source>
        <dbReference type="Proteomes" id="UP000721236"/>
    </source>
</evidence>
<evidence type="ECO:0000256" key="1">
    <source>
        <dbReference type="SAM" id="MobiDB-lite"/>
    </source>
</evidence>
<sequence>MNTPRKLVGVAVLVCLIGAATAEVFARAALGLGHPPLYQSDSEIEYLLKPDQNVRRFGNHYRVNHFSMRAEDFAPTRAPDERRVLVFGDSVVNAGAQVDQYVIATELLHRELAELEAQQPGQGPAPNDGQPHKKTVTVGNVSAFSWGPGNWLAYAKRYGFFEADTVIIVTNSGDYGDVPTFEPLNPNTHPSTEPPSAVWEAAVRYLPVYLQRLNPSPPPPPPPAVTSAEAGPDSLRDLKALIRMAQQAGARVRLVQHYQTDELDGDKPPLGTALFAQACEELGVPVLSMQQAEREARQTAYMDNIHLTAQGQRILADTLMLAARQ</sequence>
<keyword evidence="3" id="KW-1185">Reference proteome</keyword>
<dbReference type="InterPro" id="IPR036514">
    <property type="entry name" value="SGNH_hydro_sf"/>
</dbReference>
<organism evidence="2 3">
    <name type="scientific">Cupriavidus respiraculi</name>
    <dbReference type="NCBI Taxonomy" id="195930"/>
    <lineage>
        <taxon>Bacteria</taxon>
        <taxon>Pseudomonadati</taxon>
        <taxon>Pseudomonadota</taxon>
        <taxon>Betaproteobacteria</taxon>
        <taxon>Burkholderiales</taxon>
        <taxon>Burkholderiaceae</taxon>
        <taxon>Cupriavidus</taxon>
    </lineage>
</organism>
<reference evidence="2 3" key="1">
    <citation type="submission" date="2021-08" db="EMBL/GenBank/DDBJ databases">
        <authorList>
            <person name="Peeters C."/>
        </authorList>
    </citation>
    <scope>NUCLEOTIDE SEQUENCE [LARGE SCALE GENOMIC DNA]</scope>
    <source>
        <strain evidence="2 3">LMG 21510</strain>
    </source>
</reference>
<dbReference type="EMBL" id="CAJZAH010000001">
    <property type="protein sequence ID" value="CAG9167422.1"/>
    <property type="molecule type" value="Genomic_DNA"/>
</dbReference>
<accession>A0ABM8WJ89</accession>
<feature type="compositionally biased region" description="Pro residues" evidence="1">
    <location>
        <begin position="215"/>
        <end position="224"/>
    </location>
</feature>
<evidence type="ECO:0000313" key="2">
    <source>
        <dbReference type="EMBL" id="CAG9167422.1"/>
    </source>
</evidence>
<dbReference type="RefSeq" id="WP_224039728.1">
    <property type="nucleotide sequence ID" value="NZ_CAJZAH010000001.1"/>
</dbReference>
<protein>
    <recommendedName>
        <fullName evidence="4">SGNH hydrolase-type esterase domain-containing protein</fullName>
    </recommendedName>
</protein>
<evidence type="ECO:0008006" key="4">
    <source>
        <dbReference type="Google" id="ProtNLM"/>
    </source>
</evidence>
<gene>
    <name evidence="2" type="ORF">LMG21510_00745</name>
</gene>
<name>A0ABM8WJ89_9BURK</name>
<dbReference type="Proteomes" id="UP000721236">
    <property type="component" value="Unassembled WGS sequence"/>
</dbReference>
<dbReference type="SUPFAM" id="SSF52266">
    <property type="entry name" value="SGNH hydrolase"/>
    <property type="match status" value="1"/>
</dbReference>
<proteinExistence type="predicted"/>
<feature type="region of interest" description="Disordered" evidence="1">
    <location>
        <begin position="212"/>
        <end position="231"/>
    </location>
</feature>
<dbReference type="Gene3D" id="3.40.50.1110">
    <property type="entry name" value="SGNH hydrolase"/>
    <property type="match status" value="1"/>
</dbReference>